<feature type="compositionally biased region" description="Basic and acidic residues" evidence="1">
    <location>
        <begin position="11"/>
        <end position="20"/>
    </location>
</feature>
<keyword evidence="2" id="KW-0472">Membrane</keyword>
<evidence type="ECO:0000313" key="3">
    <source>
        <dbReference type="EMBL" id="RCV89640.1"/>
    </source>
</evidence>
<feature type="region of interest" description="Disordered" evidence="1">
    <location>
        <begin position="1"/>
        <end position="35"/>
    </location>
</feature>
<accession>A0A368TY12</accession>
<evidence type="ECO:0000313" key="4">
    <source>
        <dbReference type="Proteomes" id="UP000252405"/>
    </source>
</evidence>
<protein>
    <submittedName>
        <fullName evidence="3">DUF2933 domain-containing protein</fullName>
    </submittedName>
</protein>
<dbReference type="Proteomes" id="UP000252405">
    <property type="component" value="Unassembled WGS sequence"/>
</dbReference>
<sequence length="101" mass="11435">MTRTHLPIQRAQEDLAKIDSKQNSGAQDKSPAQDGHSDVLHRWMMTFCLVAMGGAMLFVLWRGQTLGGGTWLLVLPMLLCLGIHFLMHRRGHRHSHRHGDD</sequence>
<evidence type="ECO:0000256" key="1">
    <source>
        <dbReference type="SAM" id="MobiDB-lite"/>
    </source>
</evidence>
<dbReference type="RefSeq" id="WP_114478575.1">
    <property type="nucleotide sequence ID" value="NZ_QPII01000005.1"/>
</dbReference>
<organism evidence="3 4">
    <name type="scientific">Billgrantia montanilacus</name>
    <dbReference type="NCBI Taxonomy" id="2282305"/>
    <lineage>
        <taxon>Bacteria</taxon>
        <taxon>Pseudomonadati</taxon>
        <taxon>Pseudomonadota</taxon>
        <taxon>Gammaproteobacteria</taxon>
        <taxon>Oceanospirillales</taxon>
        <taxon>Halomonadaceae</taxon>
        <taxon>Billgrantia</taxon>
    </lineage>
</organism>
<proteinExistence type="predicted"/>
<keyword evidence="2" id="KW-0812">Transmembrane</keyword>
<dbReference type="AlphaFoldDB" id="A0A368TY12"/>
<reference evidence="3 4" key="1">
    <citation type="submission" date="2018-07" db="EMBL/GenBank/DDBJ databases">
        <title>Halomonas montanilacus sp. nov., isolated from Lake Pengyan on Tibetan Plateau.</title>
        <authorList>
            <person name="Lu H."/>
            <person name="Xing P."/>
            <person name="Wu Q."/>
        </authorList>
    </citation>
    <scope>NUCLEOTIDE SEQUENCE [LARGE SCALE GENOMIC DNA]</scope>
    <source>
        <strain evidence="3 4">PYC7W</strain>
    </source>
</reference>
<feature type="transmembrane region" description="Helical" evidence="2">
    <location>
        <begin position="69"/>
        <end position="87"/>
    </location>
</feature>
<name>A0A368TY12_9GAMM</name>
<dbReference type="EMBL" id="QPII01000005">
    <property type="protein sequence ID" value="RCV89640.1"/>
    <property type="molecule type" value="Genomic_DNA"/>
</dbReference>
<dbReference type="OrthoDB" id="6169010at2"/>
<feature type="transmembrane region" description="Helical" evidence="2">
    <location>
        <begin position="43"/>
        <end position="63"/>
    </location>
</feature>
<keyword evidence="2" id="KW-1133">Transmembrane helix</keyword>
<keyword evidence="4" id="KW-1185">Reference proteome</keyword>
<evidence type="ECO:0000256" key="2">
    <source>
        <dbReference type="SAM" id="Phobius"/>
    </source>
</evidence>
<comment type="caution">
    <text evidence="3">The sequence shown here is derived from an EMBL/GenBank/DDBJ whole genome shotgun (WGS) entry which is preliminary data.</text>
</comment>
<gene>
    <name evidence="3" type="ORF">DU505_08510</name>
</gene>